<evidence type="ECO:0000313" key="1">
    <source>
        <dbReference type="EMBL" id="KIL40235.1"/>
    </source>
</evidence>
<dbReference type="EMBL" id="JXAK01000024">
    <property type="protein sequence ID" value="KIL40235.1"/>
    <property type="molecule type" value="Genomic_DNA"/>
</dbReference>
<dbReference type="NCBIfam" id="TIGR03187">
    <property type="entry name" value="DGQHR"/>
    <property type="match status" value="1"/>
</dbReference>
<reference evidence="1 2" key="1">
    <citation type="submission" date="2014-12" db="EMBL/GenBank/DDBJ databases">
        <title>Draft genome sequence of Paenibacillus kamchatkensis strain B-2647.</title>
        <authorList>
            <person name="Karlyshev A.V."/>
            <person name="Kudryashova E.B."/>
        </authorList>
    </citation>
    <scope>NUCLEOTIDE SEQUENCE [LARGE SCALE GENOMIC DNA]</scope>
    <source>
        <strain evidence="1 2">VKM B-2647</strain>
    </source>
</reference>
<dbReference type="Proteomes" id="UP000031967">
    <property type="component" value="Unassembled WGS sequence"/>
</dbReference>
<gene>
    <name evidence="1" type="ORF">SD70_14830</name>
</gene>
<evidence type="ECO:0000313" key="2">
    <source>
        <dbReference type="Proteomes" id="UP000031967"/>
    </source>
</evidence>
<accession>A0ABR5AH19</accession>
<keyword evidence="2" id="KW-1185">Reference proteome</keyword>
<comment type="caution">
    <text evidence="1">The sequence shown here is derived from an EMBL/GenBank/DDBJ whole genome shotgun (WGS) entry which is preliminary data.</text>
</comment>
<evidence type="ECO:0008006" key="3">
    <source>
        <dbReference type="Google" id="ProtNLM"/>
    </source>
</evidence>
<dbReference type="InterPro" id="IPR017642">
    <property type="entry name" value="DNA_S_mod_DndB"/>
</dbReference>
<dbReference type="Pfam" id="PF14072">
    <property type="entry name" value="DndB"/>
    <property type="match status" value="1"/>
</dbReference>
<name>A0ABR5AH19_9BACL</name>
<proteinExistence type="predicted"/>
<organism evidence="1 2">
    <name type="scientific">Gordoniibacillus kamchatkensis</name>
    <dbReference type="NCBI Taxonomy" id="1590651"/>
    <lineage>
        <taxon>Bacteria</taxon>
        <taxon>Bacillati</taxon>
        <taxon>Bacillota</taxon>
        <taxon>Bacilli</taxon>
        <taxon>Bacillales</taxon>
        <taxon>Paenibacillaceae</taxon>
        <taxon>Gordoniibacillus</taxon>
    </lineage>
</organism>
<dbReference type="RefSeq" id="WP_041048311.1">
    <property type="nucleotide sequence ID" value="NZ_JXAK01000024.1"/>
</dbReference>
<protein>
    <recommendedName>
        <fullName evidence="3">DGQHR domain-containing protein</fullName>
    </recommendedName>
</protein>
<sequence>MKEVVIEVVKNVQKDQTIFIGYLTKEQARQLTFSDHFPPQEGRIGYQRPADMKRAKAFAKYVSEKPTGFVTPILLNARDDCSFIPHNDFGYGRLHLPVKSCLSIIDGQHRVLGLMDCQYTNLPIPFMLFQNLDLDAEQELFITINREQKKVNMSHVWFNDRKNDELSQLVVKLESEVGSPWYQKVNLNGVRGAKRAVSLDSLRGSLIELFQSGEIKALSFNQKYEIATGYWNIVSEVWPDAWQATKNSLIKKTMGTLALSKLGGFLVVECLNRKTKELDLVKLKNLLSRASHINWMSNGEFSGISGRKGADVVKNKLDEIIFSKVEATS</sequence>
<dbReference type="CDD" id="cd16413">
    <property type="entry name" value="DGQHR_domain"/>
    <property type="match status" value="1"/>
</dbReference>
<dbReference type="InterPro" id="IPR017601">
    <property type="entry name" value="DGQHR-contain_dom"/>
</dbReference>